<gene>
    <name evidence="2" type="ORF">EWB00_003368</name>
</gene>
<organism evidence="2 3">
    <name type="scientific">Schistosoma japonicum</name>
    <name type="common">Blood fluke</name>
    <dbReference type="NCBI Taxonomy" id="6182"/>
    <lineage>
        <taxon>Eukaryota</taxon>
        <taxon>Metazoa</taxon>
        <taxon>Spiralia</taxon>
        <taxon>Lophotrochozoa</taxon>
        <taxon>Platyhelminthes</taxon>
        <taxon>Trematoda</taxon>
        <taxon>Digenea</taxon>
        <taxon>Strigeidida</taxon>
        <taxon>Schistosomatoidea</taxon>
        <taxon>Schistosomatidae</taxon>
        <taxon>Schistosoma</taxon>
    </lineage>
</organism>
<evidence type="ECO:0000256" key="1">
    <source>
        <dbReference type="SAM" id="MobiDB-lite"/>
    </source>
</evidence>
<evidence type="ECO:0000313" key="2">
    <source>
        <dbReference type="EMBL" id="TNN12843.1"/>
    </source>
</evidence>
<proteinExistence type="predicted"/>
<dbReference type="AlphaFoldDB" id="A0A4Z2D8M7"/>
<evidence type="ECO:0000313" key="3">
    <source>
        <dbReference type="Proteomes" id="UP000311919"/>
    </source>
</evidence>
<dbReference type="EMBL" id="SKCS01000209">
    <property type="protein sequence ID" value="TNN12843.1"/>
    <property type="molecule type" value="Genomic_DNA"/>
</dbReference>
<reference evidence="2 3" key="1">
    <citation type="submission" date="2019-03" db="EMBL/GenBank/DDBJ databases">
        <title>An improved genome assembly of the fluke Schistosoma japonicum.</title>
        <authorList>
            <person name="Hu W."/>
            <person name="Luo F."/>
            <person name="Yin M."/>
            <person name="Mo X."/>
            <person name="Sun C."/>
            <person name="Wu Q."/>
            <person name="Zhu B."/>
            <person name="Xiang M."/>
            <person name="Wang J."/>
            <person name="Wang Y."/>
            <person name="Zhang T."/>
            <person name="Xu B."/>
            <person name="Zheng H."/>
            <person name="Feng Z."/>
        </authorList>
    </citation>
    <scope>NUCLEOTIDE SEQUENCE [LARGE SCALE GENOMIC DNA]</scope>
    <source>
        <strain evidence="2">HuSjv2</strain>
        <tissue evidence="2">Worms</tissue>
    </source>
</reference>
<dbReference type="OrthoDB" id="6264054at2759"/>
<comment type="caution">
    <text evidence="2">The sequence shown here is derived from an EMBL/GenBank/DDBJ whole genome shotgun (WGS) entry which is preliminary data.</text>
</comment>
<keyword evidence="3" id="KW-1185">Reference proteome</keyword>
<protein>
    <submittedName>
        <fullName evidence="2">Serine-threonine rich</fullName>
    </submittedName>
</protein>
<accession>A0A4Z2D8M7</accession>
<feature type="region of interest" description="Disordered" evidence="1">
    <location>
        <begin position="865"/>
        <end position="899"/>
    </location>
</feature>
<name>A0A4Z2D8M7_SCHJA</name>
<sequence>MSDNNSLNSPTKAYNIAQDYTEQLEPFCSSFQDHTAETDQLHTIFELPISPSQDLFGQPTTSSSYRDSPPIGRTTVNNLSCFWSNCESSSIHQICVNTDSGFSSWTGGSDSKTRPSPNLVPSYCALPRRIISPLASSDRDSGFMLNHTDQDNLPWGQKHLNESDVSSRNLVTNPSSCLSNLPCASELNEELSDRMFIRSMSDMIKHSPTWSSPWTCSNNTYSCEYIPCKSVSQTTADMIGTYSAPNTPSNFSPFLSLGLNSINQGEYDVSNNLQSCGDIDDEIHKTSETSSHSFLSITSSYDNTHERNPYGNLYRPIPFHESKDGDGHLFSSSTSPPSLVNAHSNLRIWACPNKSTDKTHTPISLCQPQQATPSCRSRTVSYTAYLDSSSIKKHGSHVYRPGSAPLQRENLLIREEDSDSNENNEGLEEVVDSSFVYNKRRNKKATSHKSTRRYSQTYQSHSCSHYSTDINKKNAEDANIHENAANLIHCRSIHTTNQQVHPRTNLHNSSLDQCLTNVSSYNYPNTSVRYDEGCSDAHETRYTTLHSGVPPPCSVISLPTSPLNIVTTANESDNNNGLLIFRPTPMPDVVPRLGLHMNMNNNNSMITPNLTSLRQNRHPSMLLQPRCSSVPLVDLNPHYCHRQPLQQHYYYYCRDCCYPLPVSQSFYDVHSTNHLINDVTTATMNGSYTSNSRISLTLLARRLAYIGDELMLDQSRRNQSRHRLITGTLLNHSIRTVNYCTQAFWRFSFSLFSLFFTSPINYVLQSIRLIDQSLLLPLQDHTNTLITTHSSIDPSSQYTYSRQRALMHNEDIGADFRCYALHESSNQVGSNRNSPLDPSFPLIDRSIHQTTRSFQLNSPIYQTSTTTMSSSHTYPYHHESSFSSSNILQYDDNEVNERD</sequence>
<dbReference type="Proteomes" id="UP000311919">
    <property type="component" value="Unassembled WGS sequence"/>
</dbReference>